<proteinExistence type="inferred from homology"/>
<dbReference type="InterPro" id="IPR020846">
    <property type="entry name" value="MFS_dom"/>
</dbReference>
<evidence type="ECO:0000256" key="4">
    <source>
        <dbReference type="ARBA" id="ARBA00022475"/>
    </source>
</evidence>
<feature type="transmembrane region" description="Helical" evidence="8">
    <location>
        <begin position="204"/>
        <end position="230"/>
    </location>
</feature>
<feature type="transmembrane region" description="Helical" evidence="8">
    <location>
        <begin position="273"/>
        <end position="289"/>
    </location>
</feature>
<feature type="transmembrane region" description="Helical" evidence="8">
    <location>
        <begin position="163"/>
        <end position="183"/>
    </location>
</feature>
<keyword evidence="6 8" id="KW-1133">Transmembrane helix</keyword>
<keyword evidence="4" id="KW-1003">Cell membrane</keyword>
<evidence type="ECO:0000256" key="2">
    <source>
        <dbReference type="ARBA" id="ARBA00008067"/>
    </source>
</evidence>
<feature type="transmembrane region" description="Helical" evidence="8">
    <location>
        <begin position="103"/>
        <end position="122"/>
    </location>
</feature>
<keyword evidence="7 8" id="KW-0472">Membrane</keyword>
<evidence type="ECO:0000256" key="7">
    <source>
        <dbReference type="ARBA" id="ARBA00023136"/>
    </source>
</evidence>
<evidence type="ECO:0000259" key="9">
    <source>
        <dbReference type="PROSITE" id="PS50850"/>
    </source>
</evidence>
<feature type="transmembrane region" description="Helical" evidence="8">
    <location>
        <begin position="12"/>
        <end position="32"/>
    </location>
</feature>
<organism evidence="10">
    <name type="scientific">Pseudomonas tritici</name>
    <dbReference type="NCBI Taxonomy" id="2745518"/>
    <lineage>
        <taxon>Bacteria</taxon>
        <taxon>Pseudomonadati</taxon>
        <taxon>Pseudomonadota</taxon>
        <taxon>Gammaproteobacteria</taxon>
        <taxon>Pseudomonadales</taxon>
        <taxon>Pseudomonadaceae</taxon>
        <taxon>Pseudomonas</taxon>
    </lineage>
</organism>
<reference evidence="10" key="1">
    <citation type="journal article" date="2020" name="Microorganisms">
        <title>Reliable Identification of Environmental Pseudomonas Isolates Using the rpoD Gene.</title>
        <authorList>
            <consortium name="The Broad Institute Genome Sequencing Platform"/>
            <person name="Girard L."/>
            <person name="Lood C."/>
            <person name="Rokni-Zadeh H."/>
            <person name="van Noort V."/>
            <person name="Lavigne R."/>
            <person name="De Mot R."/>
        </authorList>
    </citation>
    <scope>NUCLEOTIDE SEQUENCE [LARGE SCALE GENOMIC DNA]</scope>
    <source>
        <strain evidence="10">SWRI145</strain>
    </source>
</reference>
<feature type="transmembrane region" description="Helical" evidence="8">
    <location>
        <begin position="359"/>
        <end position="381"/>
    </location>
</feature>
<dbReference type="Pfam" id="PF07690">
    <property type="entry name" value="MFS_1"/>
    <property type="match status" value="1"/>
</dbReference>
<evidence type="ECO:0000313" key="10">
    <source>
        <dbReference type="EMBL" id="MBC3295063.1"/>
    </source>
</evidence>
<protein>
    <recommendedName>
        <fullName evidence="3">Protein TsgA</fullName>
    </recommendedName>
</protein>
<gene>
    <name evidence="10" type="primary">tsgA</name>
    <name evidence="10" type="ORF">HU722_26410</name>
</gene>
<dbReference type="InterPro" id="IPR036259">
    <property type="entry name" value="MFS_trans_sf"/>
</dbReference>
<dbReference type="PANTHER" id="PTHR43702:SF3">
    <property type="entry name" value="PROTEIN TSGA"/>
    <property type="match status" value="1"/>
</dbReference>
<feature type="transmembrane region" description="Helical" evidence="8">
    <location>
        <begin position="44"/>
        <end position="66"/>
    </location>
</feature>
<feature type="transmembrane region" description="Helical" evidence="8">
    <location>
        <begin position="134"/>
        <end position="157"/>
    </location>
</feature>
<dbReference type="HAMAP" id="MF_01044">
    <property type="entry name" value="MFS_TsgA"/>
    <property type="match status" value="1"/>
</dbReference>
<feature type="transmembrane region" description="Helical" evidence="8">
    <location>
        <begin position="250"/>
        <end position="268"/>
    </location>
</feature>
<dbReference type="InterPro" id="IPR011701">
    <property type="entry name" value="MFS"/>
</dbReference>
<comment type="subcellular location">
    <subcellularLocation>
        <location evidence="1">Cell inner membrane</location>
        <topology evidence="1">Multi-pass membrane protein</topology>
    </subcellularLocation>
</comment>
<comment type="caution">
    <text evidence="10">The sequence shown here is derived from an EMBL/GenBank/DDBJ whole genome shotgun (WGS) entry which is preliminary data.</text>
</comment>
<dbReference type="GO" id="GO:0005886">
    <property type="term" value="C:plasma membrane"/>
    <property type="evidence" value="ECO:0007669"/>
    <property type="project" value="UniProtKB-SubCell"/>
</dbReference>
<comment type="similarity">
    <text evidence="2">Belongs to the major facilitator superfamily. TsgA family.</text>
</comment>
<name>A0A8H9YWW7_9PSED</name>
<feature type="domain" description="Major facilitator superfamily (MFS) profile" evidence="9">
    <location>
        <begin position="6"/>
        <end position="387"/>
    </location>
</feature>
<feature type="transmembrane region" description="Helical" evidence="8">
    <location>
        <begin position="329"/>
        <end position="353"/>
    </location>
</feature>
<accession>A0A8H9YWW7</accession>
<dbReference type="GO" id="GO:0022857">
    <property type="term" value="F:transmembrane transporter activity"/>
    <property type="evidence" value="ECO:0007669"/>
    <property type="project" value="InterPro"/>
</dbReference>
<dbReference type="Gene3D" id="1.20.1250.20">
    <property type="entry name" value="MFS general substrate transporter like domains"/>
    <property type="match status" value="2"/>
</dbReference>
<keyword evidence="5 8" id="KW-0812">Transmembrane</keyword>
<feature type="transmembrane region" description="Helical" evidence="8">
    <location>
        <begin position="78"/>
        <end position="97"/>
    </location>
</feature>
<dbReference type="InterPro" id="IPR050375">
    <property type="entry name" value="MFS_TsgA-like"/>
</dbReference>
<dbReference type="SUPFAM" id="SSF103473">
    <property type="entry name" value="MFS general substrate transporter"/>
    <property type="match status" value="1"/>
</dbReference>
<evidence type="ECO:0000256" key="5">
    <source>
        <dbReference type="ARBA" id="ARBA00022692"/>
    </source>
</evidence>
<dbReference type="NCBIfam" id="NF002982">
    <property type="entry name" value="PRK03699.1"/>
    <property type="match status" value="1"/>
</dbReference>
<evidence type="ECO:0000256" key="1">
    <source>
        <dbReference type="ARBA" id="ARBA00004429"/>
    </source>
</evidence>
<dbReference type="AlphaFoldDB" id="A0A8H9YWW7"/>
<sequence>MTNSNRIKLTWISFFSYALTGALVIVTGMVMGDIANYFQLPVSSMSNTFTFLNAGILISIFLNAWLMEIVPLKTQLRFGFVLMVAAVAGLMVSHSIALFSASMFVLGLVSGITMSIGTFLITHMYEGRQRGARLLFTDSFFSMAGMIFPMLAAVLLARSIEWYWVYACIGLVYVAIFVLTFGCEFPVLGKKAEQSEQPVAKEKWGIGVLFLSVAALCYILGQLGFISWVPEYAKGLGMSLNDAGKLVSDFWMSYMFGMWAFSFILRFFDLQRILTVLAGLATVLMYLFINGAPEHMAWFILTLGFFSSAIYTSIITLGSLQTKVASPKLVNFVLTCGTIGTMLTFVVTGPIVAHSGPLAALQTANGLYAVVFVMCLILGFVTRHRQHNTVAASH</sequence>
<dbReference type="PROSITE" id="PS50850">
    <property type="entry name" value="MFS"/>
    <property type="match status" value="1"/>
</dbReference>
<dbReference type="EMBL" id="JABWQF010000018">
    <property type="protein sequence ID" value="MBC3295063.1"/>
    <property type="molecule type" value="Genomic_DNA"/>
</dbReference>
<evidence type="ECO:0000256" key="3">
    <source>
        <dbReference type="ARBA" id="ARBA00019750"/>
    </source>
</evidence>
<dbReference type="PANTHER" id="PTHR43702">
    <property type="entry name" value="L-FUCOSE-PROTON SYMPORTER"/>
    <property type="match status" value="1"/>
</dbReference>
<feature type="transmembrane region" description="Helical" evidence="8">
    <location>
        <begin position="295"/>
        <end position="317"/>
    </location>
</feature>
<dbReference type="InterPro" id="IPR023528">
    <property type="entry name" value="MFS_TsgA"/>
</dbReference>
<evidence type="ECO:0000256" key="6">
    <source>
        <dbReference type="ARBA" id="ARBA00022989"/>
    </source>
</evidence>
<evidence type="ECO:0000256" key="8">
    <source>
        <dbReference type="SAM" id="Phobius"/>
    </source>
</evidence>